<dbReference type="RefSeq" id="WP_051678257.1">
    <property type="nucleotide sequence ID" value="NZ_JJRY01000015.1"/>
</dbReference>
<protein>
    <submittedName>
        <fullName evidence="7">Cell wall-associated hydrolase, invasion-associated protein</fullName>
    </submittedName>
</protein>
<keyword evidence="5" id="KW-0732">Signal</keyword>
<dbReference type="Proteomes" id="UP000027936">
    <property type="component" value="Unassembled WGS sequence"/>
</dbReference>
<gene>
    <name evidence="7" type="ORF">M670_03362</name>
</gene>
<dbReference type="PANTHER" id="PTHR47053">
    <property type="entry name" value="MUREIN DD-ENDOPEPTIDASE MEPH-RELATED"/>
    <property type="match status" value="1"/>
</dbReference>
<dbReference type="InterPro" id="IPR000064">
    <property type="entry name" value="NLP_P60_dom"/>
</dbReference>
<evidence type="ECO:0000256" key="5">
    <source>
        <dbReference type="SAM" id="SignalP"/>
    </source>
</evidence>
<feature type="domain" description="NlpC/P60" evidence="6">
    <location>
        <begin position="23"/>
        <end position="146"/>
    </location>
</feature>
<evidence type="ECO:0000256" key="3">
    <source>
        <dbReference type="ARBA" id="ARBA00022801"/>
    </source>
</evidence>
<dbReference type="SUPFAM" id="SSF54001">
    <property type="entry name" value="Cysteine proteinases"/>
    <property type="match status" value="1"/>
</dbReference>
<keyword evidence="2" id="KW-0645">Protease</keyword>
<dbReference type="PANTHER" id="PTHR47053:SF1">
    <property type="entry name" value="MUREIN DD-ENDOPEPTIDASE MEPH-RELATED"/>
    <property type="match status" value="1"/>
</dbReference>
<evidence type="ECO:0000259" key="6">
    <source>
        <dbReference type="PROSITE" id="PS51935"/>
    </source>
</evidence>
<evidence type="ECO:0000313" key="8">
    <source>
        <dbReference type="Proteomes" id="UP000027936"/>
    </source>
</evidence>
<feature type="chain" id="PRO_5001680795" evidence="5">
    <location>
        <begin position="25"/>
        <end position="146"/>
    </location>
</feature>
<name>A0A072NK70_SCHAZ</name>
<keyword evidence="3 7" id="KW-0378">Hydrolase</keyword>
<sequence length="146" mass="16020">MRKVLTAFFSMIILLAFSSGNVFAANEEDTTVAENIIESAEKYIGTPYGGEFDCSGYVYKVFSENGIELPRSSSSQYKHGESVEKENLQKGDLVFFNTSGSGISHVGIYIGDNKFIHSASSIGVSISKLNDPYYWSKRYVGAAKVL</sequence>
<dbReference type="OrthoDB" id="9813368at2"/>
<feature type="signal peptide" evidence="5">
    <location>
        <begin position="1"/>
        <end position="24"/>
    </location>
</feature>
<keyword evidence="4" id="KW-0788">Thiol protease</keyword>
<dbReference type="Pfam" id="PF00877">
    <property type="entry name" value="NLPC_P60"/>
    <property type="match status" value="1"/>
</dbReference>
<dbReference type="GO" id="GO:0008234">
    <property type="term" value="F:cysteine-type peptidase activity"/>
    <property type="evidence" value="ECO:0007669"/>
    <property type="project" value="UniProtKB-KW"/>
</dbReference>
<dbReference type="Gene3D" id="3.90.1720.10">
    <property type="entry name" value="endopeptidase domain like (from Nostoc punctiforme)"/>
    <property type="match status" value="1"/>
</dbReference>
<proteinExistence type="inferred from homology"/>
<evidence type="ECO:0000256" key="4">
    <source>
        <dbReference type="ARBA" id="ARBA00022807"/>
    </source>
</evidence>
<evidence type="ECO:0000313" key="7">
    <source>
        <dbReference type="EMBL" id="KEF37328.1"/>
    </source>
</evidence>
<evidence type="ECO:0000256" key="2">
    <source>
        <dbReference type="ARBA" id="ARBA00022670"/>
    </source>
</evidence>
<comment type="caution">
    <text evidence="7">The sequence shown here is derived from an EMBL/GenBank/DDBJ whole genome shotgun (WGS) entry which is preliminary data.</text>
</comment>
<dbReference type="InterPro" id="IPR038765">
    <property type="entry name" value="Papain-like_cys_pep_sf"/>
</dbReference>
<dbReference type="AlphaFoldDB" id="A0A072NK70"/>
<dbReference type="PROSITE" id="PS51935">
    <property type="entry name" value="NLPC_P60"/>
    <property type="match status" value="1"/>
</dbReference>
<dbReference type="PATRIC" id="fig|1348973.3.peg.3241"/>
<reference evidence="7 8" key="1">
    <citation type="submission" date="2014-04" db="EMBL/GenBank/DDBJ databases">
        <title>Draft genome sequence of Bacillus azotoformans MEV2011, a (co-) denitrifying strain unable to grow in the presence of oxygen.</title>
        <authorList>
            <person name="Nielsen M."/>
            <person name="Schreiber L."/>
            <person name="Finster K."/>
            <person name="Schramm A."/>
        </authorList>
    </citation>
    <scope>NUCLEOTIDE SEQUENCE [LARGE SCALE GENOMIC DNA]</scope>
    <source>
        <strain evidence="7 8">MEV2011</strain>
    </source>
</reference>
<organism evidence="7 8">
    <name type="scientific">Schinkia azotoformans MEV2011</name>
    <dbReference type="NCBI Taxonomy" id="1348973"/>
    <lineage>
        <taxon>Bacteria</taxon>
        <taxon>Bacillati</taxon>
        <taxon>Bacillota</taxon>
        <taxon>Bacilli</taxon>
        <taxon>Bacillales</taxon>
        <taxon>Bacillaceae</taxon>
        <taxon>Calidifontibacillus/Schinkia group</taxon>
        <taxon>Schinkia</taxon>
    </lineage>
</organism>
<accession>A0A072NK70</accession>
<dbReference type="InterPro" id="IPR051202">
    <property type="entry name" value="Peptidase_C40"/>
</dbReference>
<evidence type="ECO:0000256" key="1">
    <source>
        <dbReference type="ARBA" id="ARBA00007074"/>
    </source>
</evidence>
<dbReference type="EMBL" id="JJRY01000015">
    <property type="protein sequence ID" value="KEF37328.1"/>
    <property type="molecule type" value="Genomic_DNA"/>
</dbReference>
<comment type="similarity">
    <text evidence="1">Belongs to the peptidase C40 family.</text>
</comment>
<dbReference type="GO" id="GO:0006508">
    <property type="term" value="P:proteolysis"/>
    <property type="evidence" value="ECO:0007669"/>
    <property type="project" value="UniProtKB-KW"/>
</dbReference>